<feature type="compositionally biased region" description="Low complexity" evidence="1">
    <location>
        <begin position="147"/>
        <end position="156"/>
    </location>
</feature>
<feature type="compositionally biased region" description="Basic and acidic residues" evidence="1">
    <location>
        <begin position="233"/>
        <end position="244"/>
    </location>
</feature>
<feature type="region of interest" description="Disordered" evidence="1">
    <location>
        <begin position="508"/>
        <end position="539"/>
    </location>
</feature>
<comment type="caution">
    <text evidence="3">The sequence shown here is derived from an EMBL/GenBank/DDBJ whole genome shotgun (WGS) entry which is preliminary data.</text>
</comment>
<keyword evidence="4" id="KW-1185">Reference proteome</keyword>
<dbReference type="GO" id="GO:0004386">
    <property type="term" value="F:helicase activity"/>
    <property type="evidence" value="ECO:0007669"/>
    <property type="project" value="InterPro"/>
</dbReference>
<proteinExistence type="predicted"/>
<feature type="compositionally biased region" description="Basic residues" evidence="1">
    <location>
        <begin position="245"/>
        <end position="258"/>
    </location>
</feature>
<gene>
    <name evidence="3" type="primary">gb13625</name>
    <name evidence="3" type="ORF">PR202_gb13625</name>
</gene>
<dbReference type="EMBL" id="BQKI01000078">
    <property type="protein sequence ID" value="GJN25755.1"/>
    <property type="molecule type" value="Genomic_DNA"/>
</dbReference>
<evidence type="ECO:0000259" key="2">
    <source>
        <dbReference type="Pfam" id="PF13086"/>
    </source>
</evidence>
<feature type="compositionally biased region" description="Basic and acidic residues" evidence="1">
    <location>
        <begin position="369"/>
        <end position="383"/>
    </location>
</feature>
<accession>A0AAV5EU80</accession>
<feature type="compositionally biased region" description="Low complexity" evidence="1">
    <location>
        <begin position="47"/>
        <end position="56"/>
    </location>
</feature>
<dbReference type="InterPro" id="IPR041677">
    <property type="entry name" value="DNA2/NAM7_AAA_11"/>
</dbReference>
<evidence type="ECO:0000256" key="1">
    <source>
        <dbReference type="SAM" id="MobiDB-lite"/>
    </source>
</evidence>
<feature type="compositionally biased region" description="Basic and acidic residues" evidence="1">
    <location>
        <begin position="57"/>
        <end position="66"/>
    </location>
</feature>
<feature type="compositionally biased region" description="Low complexity" evidence="1">
    <location>
        <begin position="259"/>
        <end position="273"/>
    </location>
</feature>
<feature type="region of interest" description="Disordered" evidence="1">
    <location>
        <begin position="1"/>
        <end position="490"/>
    </location>
</feature>
<sequence>MEEGARRLGGGELAMEEGGDGEQAPGPRKGQLRRRRARRARKKDKAGAAGESSAAEVEPHGSRDAEGDTAGGDAVQAAPPRAGEQSGDGGGRGELNGADDQKRLHLGGLAGPNAGRNGGVGEERPGLGRVQPPQRGALARGHGGAAAGSSHATLGAEDGDEVAGEDSNAGGDQQATGSSPVGAGGKDAVFPRDEAAAEEDGHNGDGLGGATVTGAADSEQRATASTLLSQSADDIKDGLNADMHKGKKKKKKKAKGKGTKIATAATTTGPNAGRNGGVHEEKTGLGRVQPPQREEQQGALAGAGGHDGAAADEDGVAGAGEDSNASDGGDLARRKRLGIGGLGDEQVQHGDQQATGSSPPIGAGEEDALFPRDKAAANEDDHNQQSNNGSGGGAIETNGEPELRTCAADTPSTLLSQPLQSGDQKGGGLDLQLGDHNRGARRGKNENGRAPASNPVRGGEDGMVHGNGDANSNGGRGSEGCRGGDDGNVQQDRLGLAASLGVLILGGGGQPAPMDSRRGGVPVPPQSDGGGGGAAAATSQQLATGAVELAAGTSPIASPPSAKLLKRSTFLSDAVLSWSVSDVLDENLYRDQVQQIPVEFESPEHYANVYSTLLLEETSFLSNISGKMEISEVLSLRDECDKKAVQTLQEMFRKVGKRCNDCCQSLHCKDASAALPIISSLSSNLNCPHEEYTGVVCAPPGTLKGCISVLMKEFIRLRKKVLICLPKETFIPEFLIDMEEILSPSGKLDGVLVLNSVSCLGTSSTFEKTCLENKSQEVYSYLEQCTGWLKWMSSILELKAFNHSPRCPAPTECTQCKLEITFSVRLFTERFTDIVMKLRECLFYLLNNAPAICLPDVDSNNILNLLDLMDKVKVMLHSTDLTNDSVIEEFGLNLISEVVAMDTTDYRAKSLNEHRISSVKLIDALIQSLQLPHQENRDELDKFCIQQSIIIVTSLDCMGKLHGLELGTFDITIVTGAGQITESDLLVPFVVPMRHIVFFGDHLHLQPFVQSKIIDDPSVEFVEYNKEFTSLELPAVSFINVPSLGSKSKYSRKCDISFAAIVMLLLDLGTDTDDLICANPNSLNVALTSSRTLIRSGGITWNKLETFVKKQDLILTVDSKLLIQPGQEQTWDGRPIGTKNVLADVRDQRGQPDTCVLQSTSAAGDSLMKLHNANLTPPQDCKWTLSVDDFKKKHEKGPGKKFTSEDIADRGKRRFVTAFERFKEHGVEGRNKCQTKVVKLSAYKEIVVDSKLNPESSKDVRNHLENGNILVGSFRLSMNYYNLRPGEVYVYDEKKPIKHPKSNLLASHAVMMIGIGYAKIPCPMSYFRHMCMQNSEGQLFGINGLGRVAKNSVTALYQIELEKPPGKVFFACKLKPDECCDRNVPETWNGGEL</sequence>
<feature type="compositionally biased region" description="Polar residues" evidence="1">
    <location>
        <begin position="349"/>
        <end position="358"/>
    </location>
</feature>
<organism evidence="3 4">
    <name type="scientific">Eleusine coracana subsp. coracana</name>
    <dbReference type="NCBI Taxonomy" id="191504"/>
    <lineage>
        <taxon>Eukaryota</taxon>
        <taxon>Viridiplantae</taxon>
        <taxon>Streptophyta</taxon>
        <taxon>Embryophyta</taxon>
        <taxon>Tracheophyta</taxon>
        <taxon>Spermatophyta</taxon>
        <taxon>Magnoliopsida</taxon>
        <taxon>Liliopsida</taxon>
        <taxon>Poales</taxon>
        <taxon>Poaceae</taxon>
        <taxon>PACMAD clade</taxon>
        <taxon>Chloridoideae</taxon>
        <taxon>Cynodonteae</taxon>
        <taxon>Eleusininae</taxon>
        <taxon>Eleusine</taxon>
    </lineage>
</organism>
<dbReference type="InterPro" id="IPR027417">
    <property type="entry name" value="P-loop_NTPase"/>
</dbReference>
<dbReference type="SUPFAM" id="SSF54001">
    <property type="entry name" value="Cysteine proteinases"/>
    <property type="match status" value="1"/>
</dbReference>
<reference evidence="3" key="2">
    <citation type="submission" date="2021-12" db="EMBL/GenBank/DDBJ databases">
        <title>Resequencing data analysis of finger millet.</title>
        <authorList>
            <person name="Hatakeyama M."/>
            <person name="Aluri S."/>
            <person name="Balachadran M.T."/>
            <person name="Sivarajan S.R."/>
            <person name="Poveda L."/>
            <person name="Shimizu-Inatsugi R."/>
            <person name="Schlapbach R."/>
            <person name="Sreeman S.M."/>
            <person name="Shimizu K.K."/>
        </authorList>
    </citation>
    <scope>NUCLEOTIDE SEQUENCE</scope>
</reference>
<dbReference type="Pfam" id="PF13086">
    <property type="entry name" value="AAA_11"/>
    <property type="match status" value="1"/>
</dbReference>
<dbReference type="Gene3D" id="3.90.70.10">
    <property type="entry name" value="Cysteine proteinases"/>
    <property type="match status" value="1"/>
</dbReference>
<feature type="compositionally biased region" description="Polar residues" evidence="1">
    <location>
        <begin position="170"/>
        <end position="179"/>
    </location>
</feature>
<dbReference type="Gene3D" id="3.40.50.300">
    <property type="entry name" value="P-loop containing nucleotide triphosphate hydrolases"/>
    <property type="match status" value="1"/>
</dbReference>
<dbReference type="Proteomes" id="UP001054889">
    <property type="component" value="Unassembled WGS sequence"/>
</dbReference>
<feature type="compositionally biased region" description="Polar residues" evidence="1">
    <location>
        <begin position="221"/>
        <end position="232"/>
    </location>
</feature>
<feature type="compositionally biased region" description="Basic residues" evidence="1">
    <location>
        <begin position="30"/>
        <end position="44"/>
    </location>
</feature>
<dbReference type="InterPro" id="IPR038765">
    <property type="entry name" value="Papain-like_cys_pep_sf"/>
</dbReference>
<feature type="domain" description="DNA2/NAM7 helicase helicase" evidence="2">
    <location>
        <begin position="880"/>
        <end position="1012"/>
    </location>
</feature>
<feature type="compositionally biased region" description="Basic and acidic residues" evidence="1">
    <location>
        <begin position="189"/>
        <end position="203"/>
    </location>
</feature>
<evidence type="ECO:0000313" key="3">
    <source>
        <dbReference type="EMBL" id="GJN25755.1"/>
    </source>
</evidence>
<name>A0AAV5EU80_ELECO</name>
<feature type="compositionally biased region" description="Basic and acidic residues" evidence="1">
    <location>
        <begin position="433"/>
        <end position="447"/>
    </location>
</feature>
<protein>
    <recommendedName>
        <fullName evidence="2">DNA2/NAM7 helicase helicase domain-containing protein</fullName>
    </recommendedName>
</protein>
<evidence type="ECO:0000313" key="4">
    <source>
        <dbReference type="Proteomes" id="UP001054889"/>
    </source>
</evidence>
<reference evidence="3" key="1">
    <citation type="journal article" date="2018" name="DNA Res.">
        <title>Multiple hybrid de novo genome assembly of finger millet, an orphan allotetraploid crop.</title>
        <authorList>
            <person name="Hatakeyama M."/>
            <person name="Aluri S."/>
            <person name="Balachadran M.T."/>
            <person name="Sivarajan S.R."/>
            <person name="Patrignani A."/>
            <person name="Gruter S."/>
            <person name="Poveda L."/>
            <person name="Shimizu-Inatsugi R."/>
            <person name="Baeten J."/>
            <person name="Francoijs K.J."/>
            <person name="Nataraja K.N."/>
            <person name="Reddy Y.A.N."/>
            <person name="Phadnis S."/>
            <person name="Ravikumar R.L."/>
            <person name="Schlapbach R."/>
            <person name="Sreeman S.M."/>
            <person name="Shimizu K.K."/>
        </authorList>
    </citation>
    <scope>NUCLEOTIDE SEQUENCE</scope>
</reference>